<feature type="coiled-coil region" evidence="1">
    <location>
        <begin position="965"/>
        <end position="1039"/>
    </location>
</feature>
<organism evidence="3 4">
    <name type="scientific">Neocallimastix californiae</name>
    <dbReference type="NCBI Taxonomy" id="1754190"/>
    <lineage>
        <taxon>Eukaryota</taxon>
        <taxon>Fungi</taxon>
        <taxon>Fungi incertae sedis</taxon>
        <taxon>Chytridiomycota</taxon>
        <taxon>Chytridiomycota incertae sedis</taxon>
        <taxon>Neocallimastigomycetes</taxon>
        <taxon>Neocallimastigales</taxon>
        <taxon>Neocallimastigaceae</taxon>
        <taxon>Neocallimastix</taxon>
    </lineage>
</organism>
<evidence type="ECO:0000256" key="1">
    <source>
        <dbReference type="SAM" id="Coils"/>
    </source>
</evidence>
<proteinExistence type="predicted"/>
<feature type="compositionally biased region" description="Basic residues" evidence="2">
    <location>
        <begin position="314"/>
        <end position="341"/>
    </location>
</feature>
<feature type="compositionally biased region" description="Low complexity" evidence="2">
    <location>
        <begin position="193"/>
        <end position="202"/>
    </location>
</feature>
<feature type="compositionally biased region" description="Low complexity" evidence="2">
    <location>
        <begin position="55"/>
        <end position="78"/>
    </location>
</feature>
<feature type="region of interest" description="Disordered" evidence="2">
    <location>
        <begin position="260"/>
        <end position="281"/>
    </location>
</feature>
<feature type="region of interest" description="Disordered" evidence="2">
    <location>
        <begin position="297"/>
        <end position="368"/>
    </location>
</feature>
<feature type="compositionally biased region" description="Polar residues" evidence="2">
    <location>
        <begin position="297"/>
        <end position="309"/>
    </location>
</feature>
<accession>A0A1Y2F6U8</accession>
<name>A0A1Y2F6U8_9FUNG</name>
<dbReference type="Proteomes" id="UP000193920">
    <property type="component" value="Unassembled WGS sequence"/>
</dbReference>
<feature type="compositionally biased region" description="Polar residues" evidence="2">
    <location>
        <begin position="611"/>
        <end position="642"/>
    </location>
</feature>
<feature type="compositionally biased region" description="Polar residues" evidence="2">
    <location>
        <begin position="668"/>
        <end position="686"/>
    </location>
</feature>
<feature type="region of interest" description="Disordered" evidence="2">
    <location>
        <begin position="508"/>
        <end position="534"/>
    </location>
</feature>
<feature type="region of interest" description="Disordered" evidence="2">
    <location>
        <begin position="139"/>
        <end position="166"/>
    </location>
</feature>
<feature type="region of interest" description="Disordered" evidence="2">
    <location>
        <begin position="550"/>
        <end position="579"/>
    </location>
</feature>
<feature type="compositionally biased region" description="Low complexity" evidence="2">
    <location>
        <begin position="155"/>
        <end position="164"/>
    </location>
</feature>
<feature type="compositionally biased region" description="Polar residues" evidence="2">
    <location>
        <begin position="525"/>
        <end position="534"/>
    </location>
</feature>
<sequence>MDDDKKPRITSFAFSKEIFNDTTFSSFLFENSDLMNFDLDKKDESSNLKSENVIKSPKMASPSMGSPSMKSPKMTSPKLKAQQQYQYPSSGKVDINYTKESHPLSATVYNSSNDFNTMSSQSSQRSYKYGITSNSYQLNSPVSAPAENQSPYKHSNSNNASNESSETKSYYSIINAIKRENINNINTTSKSLHSAKSSLSNPSSPPLSPPAVNINNQLFYKGATQQSYSAVDLSRPDPYFEDLKGTKSVKDYPMSNSAHSAYVKPRSRSVHNINPSSYEDDSFDYLNDSMTEYSFTQKENYEPSVTTNGSEKKGHSRSLSKSLKRAVSRSSKKSKKGHRKNVSVSEKSNKGYDTLSYSSTGKPNDVNHYQEFNESSLVFKPSSGAISSYGELANANKDNSFDFDSMISSDQTRKISLTPNRMNEIQKHNNSPMSRMKPKSHERENFVPMTVINNTLGRSKGGNRAYNNMNIADDYDSDDSIDRLLNEGKPKKKQETLWEFLKNSDPEDFIGGGKNKQAGRRVQPSVKSNTNGTQAKYIPIKIQYSPFDQIDKNKENNSNSTNNSNNNGSSNVNSSIAMNINGSNGNSTIAMNISGNGNGNGNNSINKFKVNDNTTSNKKPLNNSRSSVNAGLPLQQRNSSKNVKIPNPPPHGGTNRGPVPPLHGVPRSAQNISPMVTPNNNSSTSQAMKIAQSISLLAQTPELASNEEEYVTQAPIQPPVSQVQEQSMRTMEKPRPKPKMVSTGTQYYISDAPLMKRKRVLFRPVDRRNPIAKYMFNHAFVETIYVTNETLKRRRNIPDKVPKDFLARNFYYYARNPSAVPPMPKRPILNWTYPERDANPIAKYIFLVKEGDYPWRDTNPVAKYIFNGWEKKDASSTIINVEYLPELKEEEIKEEEMEIANEVIVDEEVIKVETLADTEDKTEINDEATLTNPVNKSEIEKELRGSGFYTQKEKDEIVNKLFGKIINYLEDKENKEKENKEKESNKTQAFAKLMFDENTKLHKELSKLRSELSAERVLRERAEEELDRYQNLMQSTLLK</sequence>
<feature type="region of interest" description="Disordered" evidence="2">
    <location>
        <begin position="193"/>
        <end position="212"/>
    </location>
</feature>
<reference evidence="3 4" key="1">
    <citation type="submission" date="2016-08" db="EMBL/GenBank/DDBJ databases">
        <title>A Parts List for Fungal Cellulosomes Revealed by Comparative Genomics.</title>
        <authorList>
            <consortium name="DOE Joint Genome Institute"/>
            <person name="Haitjema C.H."/>
            <person name="Gilmore S.P."/>
            <person name="Henske J.K."/>
            <person name="Solomon K.V."/>
            <person name="De Groot R."/>
            <person name="Kuo A."/>
            <person name="Mondo S.J."/>
            <person name="Salamov A.A."/>
            <person name="Labutti K."/>
            <person name="Zhao Z."/>
            <person name="Chiniquy J."/>
            <person name="Barry K."/>
            <person name="Brewer H.M."/>
            <person name="Purvine S.O."/>
            <person name="Wright A.T."/>
            <person name="Boxma B."/>
            <person name="Van Alen T."/>
            <person name="Hackstein J.H."/>
            <person name="Baker S.E."/>
            <person name="Grigoriev I.V."/>
            <person name="O'Malley M.A."/>
        </authorList>
    </citation>
    <scope>NUCLEOTIDE SEQUENCE [LARGE SCALE GENOMIC DNA]</scope>
    <source>
        <strain evidence="3 4">G1</strain>
    </source>
</reference>
<feature type="region of interest" description="Disordered" evidence="2">
    <location>
        <begin position="41"/>
        <end position="88"/>
    </location>
</feature>
<evidence type="ECO:0000256" key="2">
    <source>
        <dbReference type="SAM" id="MobiDB-lite"/>
    </source>
</evidence>
<feature type="compositionally biased region" description="Polar residues" evidence="2">
    <location>
        <begin position="139"/>
        <end position="154"/>
    </location>
</feature>
<dbReference type="STRING" id="1754190.A0A1Y2F6U8"/>
<comment type="caution">
    <text evidence="3">The sequence shown here is derived from an EMBL/GenBank/DDBJ whole genome shotgun (WGS) entry which is preliminary data.</text>
</comment>
<evidence type="ECO:0000313" key="3">
    <source>
        <dbReference type="EMBL" id="ORY79613.1"/>
    </source>
</evidence>
<keyword evidence="4" id="KW-1185">Reference proteome</keyword>
<evidence type="ECO:0000313" key="4">
    <source>
        <dbReference type="Proteomes" id="UP000193920"/>
    </source>
</evidence>
<keyword evidence="1" id="KW-0175">Coiled coil</keyword>
<feature type="region of interest" description="Disordered" evidence="2">
    <location>
        <begin position="604"/>
        <end position="686"/>
    </location>
</feature>
<protein>
    <submittedName>
        <fullName evidence="3">Uncharacterized protein</fullName>
    </submittedName>
</protein>
<gene>
    <name evidence="3" type="ORF">LY90DRAFT_698061</name>
</gene>
<feature type="compositionally biased region" description="Low complexity" evidence="2">
    <location>
        <begin position="556"/>
        <end position="575"/>
    </location>
</feature>
<dbReference type="AlphaFoldDB" id="A0A1Y2F6U8"/>
<dbReference type="OrthoDB" id="5382203at2759"/>
<dbReference type="EMBL" id="MCOG01000014">
    <property type="protein sequence ID" value="ORY79613.1"/>
    <property type="molecule type" value="Genomic_DNA"/>
</dbReference>